<evidence type="ECO:0000256" key="2">
    <source>
        <dbReference type="ARBA" id="ARBA00010559"/>
    </source>
</evidence>
<dbReference type="InterPro" id="IPR016024">
    <property type="entry name" value="ARM-type_fold"/>
</dbReference>
<keyword evidence="4" id="KW-0698">rRNA processing</keyword>
<dbReference type="Proteomes" id="UP000813463">
    <property type="component" value="Chromosome 1"/>
</dbReference>
<dbReference type="KEGG" id="soe:110785580"/>
<dbReference type="GO" id="GO:0030515">
    <property type="term" value="F:snoRNA binding"/>
    <property type="evidence" value="ECO:0000318"/>
    <property type="project" value="GO_Central"/>
</dbReference>
<dbReference type="GO" id="GO:0000462">
    <property type="term" value="P:maturation of SSU-rRNA from tricistronic rRNA transcript (SSU-rRNA, 5.8S rRNA, LSU-rRNA)"/>
    <property type="evidence" value="ECO:0000318"/>
    <property type="project" value="GO_Central"/>
</dbReference>
<evidence type="ECO:0000256" key="4">
    <source>
        <dbReference type="ARBA" id="ARBA00022552"/>
    </source>
</evidence>
<dbReference type="InterPro" id="IPR012954">
    <property type="entry name" value="BP28_C_dom"/>
</dbReference>
<reference evidence="8" key="1">
    <citation type="journal article" date="2021" name="Nat. Commun.">
        <title>Genomic analyses provide insights into spinach domestication and the genetic basis of agronomic traits.</title>
        <authorList>
            <person name="Cai X."/>
            <person name="Sun X."/>
            <person name="Xu C."/>
            <person name="Sun H."/>
            <person name="Wang X."/>
            <person name="Ge C."/>
            <person name="Zhang Z."/>
            <person name="Wang Q."/>
            <person name="Fei Z."/>
            <person name="Jiao C."/>
            <person name="Wang Q."/>
        </authorList>
    </citation>
    <scope>NUCLEOTIDE SEQUENCE [LARGE SCALE GENOMIC DNA]</scope>
    <source>
        <strain evidence="8">cv. Varoflay</strain>
    </source>
</reference>
<dbReference type="SUPFAM" id="SSF48371">
    <property type="entry name" value="ARM repeat"/>
    <property type="match status" value="2"/>
</dbReference>
<dbReference type="GO" id="GO:0030686">
    <property type="term" value="C:90S preribosome"/>
    <property type="evidence" value="ECO:0000318"/>
    <property type="project" value="GO_Central"/>
</dbReference>
<evidence type="ECO:0000256" key="1">
    <source>
        <dbReference type="ARBA" id="ARBA00004604"/>
    </source>
</evidence>
<keyword evidence="8" id="KW-1185">Reference proteome</keyword>
<dbReference type="Pfam" id="PF08146">
    <property type="entry name" value="BP28CT"/>
    <property type="match status" value="1"/>
</dbReference>
<accession>A0A9R0IAV3</accession>
<organism evidence="8 9">
    <name type="scientific">Spinacia oleracea</name>
    <name type="common">Spinach</name>
    <dbReference type="NCBI Taxonomy" id="3562"/>
    <lineage>
        <taxon>Eukaryota</taxon>
        <taxon>Viridiplantae</taxon>
        <taxon>Streptophyta</taxon>
        <taxon>Embryophyta</taxon>
        <taxon>Tracheophyta</taxon>
        <taxon>Spermatophyta</taxon>
        <taxon>Magnoliopsida</taxon>
        <taxon>eudicotyledons</taxon>
        <taxon>Gunneridae</taxon>
        <taxon>Pentapetalae</taxon>
        <taxon>Caryophyllales</taxon>
        <taxon>Chenopodiaceae</taxon>
        <taxon>Chenopodioideae</taxon>
        <taxon>Anserineae</taxon>
        <taxon>Spinacia</taxon>
    </lineage>
</organism>
<dbReference type="RefSeq" id="XP_021845732.2">
    <property type="nucleotide sequence ID" value="XM_021990040.2"/>
</dbReference>
<evidence type="ECO:0000313" key="9">
    <source>
        <dbReference type="RefSeq" id="XP_021845732.2"/>
    </source>
</evidence>
<dbReference type="Pfam" id="PF23243">
    <property type="entry name" value="HEAT_HEATR1"/>
    <property type="match status" value="1"/>
</dbReference>
<keyword evidence="6" id="KW-0687">Ribonucleoprotein</keyword>
<dbReference type="PANTHER" id="PTHR13457:SF1">
    <property type="entry name" value="HEAT REPEAT-CONTAINING PROTEIN 1"/>
    <property type="match status" value="1"/>
</dbReference>
<comment type="subcellular location">
    <subcellularLocation>
        <location evidence="1">Nucleus</location>
        <location evidence="1">Nucleolus</location>
    </subcellularLocation>
</comment>
<dbReference type="InterPro" id="IPR022125">
    <property type="entry name" value="U3snoRNP10_N"/>
</dbReference>
<dbReference type="GeneID" id="110785580"/>
<comment type="similarity">
    <text evidence="2">Belongs to the HEATR1/UTP10 family.</text>
</comment>
<dbReference type="GO" id="GO:0045943">
    <property type="term" value="P:positive regulation of transcription by RNA polymerase I"/>
    <property type="evidence" value="ECO:0000318"/>
    <property type="project" value="GO_Central"/>
</dbReference>
<name>A0A9R0IAV3_SPIOL</name>
<dbReference type="GO" id="GO:0034455">
    <property type="term" value="C:t-UTP complex"/>
    <property type="evidence" value="ECO:0000318"/>
    <property type="project" value="GO_Central"/>
</dbReference>
<dbReference type="SMART" id="SM01036">
    <property type="entry name" value="BP28CT"/>
    <property type="match status" value="1"/>
</dbReference>
<evidence type="ECO:0000256" key="5">
    <source>
        <dbReference type="ARBA" id="ARBA00023242"/>
    </source>
</evidence>
<dbReference type="PANTHER" id="PTHR13457">
    <property type="entry name" value="BAP28"/>
    <property type="match status" value="1"/>
</dbReference>
<dbReference type="GO" id="GO:0032040">
    <property type="term" value="C:small-subunit processome"/>
    <property type="evidence" value="ECO:0000318"/>
    <property type="project" value="GO_Central"/>
</dbReference>
<dbReference type="InterPro" id="IPR040191">
    <property type="entry name" value="UTP10"/>
</dbReference>
<dbReference type="Pfam" id="PF24477">
    <property type="entry name" value="ARM_At3g06530"/>
    <property type="match status" value="1"/>
</dbReference>
<proteinExistence type="inferred from homology"/>
<keyword evidence="5" id="KW-0539">Nucleus</keyword>
<reference evidence="9" key="2">
    <citation type="submission" date="2025-08" db="UniProtKB">
        <authorList>
            <consortium name="RefSeq"/>
        </authorList>
    </citation>
    <scope>IDENTIFICATION</scope>
    <source>
        <tissue evidence="9">Leaf</tissue>
    </source>
</reference>
<dbReference type="InterPro" id="IPR056384">
    <property type="entry name" value="ARM_At3g06530"/>
</dbReference>
<dbReference type="Pfam" id="PF12397">
    <property type="entry name" value="U3snoRNP10"/>
    <property type="match status" value="1"/>
</dbReference>
<feature type="domain" description="BP28 C-terminal" evidence="7">
    <location>
        <begin position="1837"/>
        <end position="2011"/>
    </location>
</feature>
<evidence type="ECO:0000256" key="6">
    <source>
        <dbReference type="ARBA" id="ARBA00023274"/>
    </source>
</evidence>
<dbReference type="InterPro" id="IPR011989">
    <property type="entry name" value="ARM-like"/>
</dbReference>
<evidence type="ECO:0000259" key="7">
    <source>
        <dbReference type="SMART" id="SM01036"/>
    </source>
</evidence>
<evidence type="ECO:0000256" key="3">
    <source>
        <dbReference type="ARBA" id="ARBA00022517"/>
    </source>
</evidence>
<sequence length="2153" mass="240417">MAAASIAAQLKALKAHVKTDTDVPKRPITRPSVLFSPKEAADLDIDTILSYALSGLEVLENIDDRFRNHKQDLFSHKSRDLDRELMGIEENKRIDASISSYMRLISGHFQSQSALKTLEYLIRRYKIHVYNIEDLILCALPYHDTHAFVRIVQLIDFGNSQWKFLDGAKGSGAPPPREVIVQQCIRDMGVLEIICTYATPSKKHRPATPVISFCTAVVVEVLGFLATVDSDIVKIILPFLNSGLQSGGLGSSDYKAGTLMIVGLLAKRVSLSSKLVNSLVRSVVELAQADAQASTDLQWVQLSIMALVNIVQLQSVETLPKKALDILKKIEVLPGILLQMTTRFNIDRFITVLLESLIDYCSSDGQCQLAVVSIVETVTLRGLVRAIVFRLLSSCLRLSQNTDGLELSESGSWAKKIFLIINEKYPSELLSSVHEFLNDKKVQLKGEFSVVDALCKILDGNVRTSVASTDSKVWFGLKHPKAEIRRATLSDLDLSTFLNDGVTSERLGTVQDVVHCLSDDDLSVVHAALSLDKLSELIDSARLLDIFRDLLQKCTQILWSGAQEDLSLAGEVAILCLKHAVSFLQDRTDLLERVATMIFPFIFVFPKTKKLNLKAQELAKEIKWPFYRDLVMASNVKKDLKKKSGKEWVSAVNMPTVRSLVNVFSDGTEELTSWLIKCCGESELSKTLFFLVLLQSFILQKNASHQFTTLFEACYAFVKAEWRNIEPVENILRGQEFSSKILESEDNKFLDELDENNLKILNSRILVLVFWRAIKGYISVVPASVDLSDDGKWMCTLRDLYAFFAESNLKHVFKEHRNYLVQNCKVSPIHFLSTFISDPEVSSSVQVESLHSFAMLCSQVDEGSALQHLAGFPLILVPLFSDVQDVRVAAMDYVEELSTLCSRIKYAGKKNGSSDIWSSSIDELLSILVQQKKLIVSDRNILPSLMASILSSSFKSFLVPLDVGQRLDKSTTDKILTFILGSAMRFSGYAKLRVLSLLKELGASIVRVKDVESLLLELLQRRNSYHFRLDRSNQELSNIDVDILCLLIEICARPTSSDTRIVEDHLLPAFCNDGLLPDDPAILRPCIAFLQNLKGTLYKSLRPEAQEKLLQQLVLLYHDTNNDVQNTTREALLRLDVSSSTVASILNTVLVYEGDLVASSHLKKKSKKHNPVLFFGGRSALSFLISLLDVLLLKKDIGNRVLLIEPLFQLLEKAFSNKWVHAVTQEGCVPDVSGVSQTTSNALSYIQQTLLLILEDTIASLSDDLSLNNGVFDKFDAALLVYCARSATDFVTSNHVFSLFATIAKVEPDKVLHHIPAILAVISKSTVDHDDSHSKRVFEGFISTVVPCWLSKMDGADKLLQIFINEMPGVAQHRRLSIFLHLLKTLGERSSMGSLLVLLFRSLVSKERFSSLYNEIDISGFINSVVQTEWEYSFAEQICQQYTCMIWLPSLVSLLKQLQAGSLDNNQCVTLLFAMKFVLGKLQGPEVVLKLKSMEDMESIQGTLSELMVQVVFCWQLVDTSKRKISLPVILKKELKEIIHAVLMKITSGMLPSAFFQGIIRLLVQADKGARKKALQVLCKSVRDLEAPGSKREKERNMHLRGSWNHLDGNNLDSFAALCLEILQLVDGSGDDLNVSVRLAAISALEVLANKFPSNHTVFSKCLVNVVQNVSSDDLAVASCCLRTAGALINVLGPRALPELPEIMKNVLQKTRFLSSSSGAQGKSAEDICNQSASKDTLMLSILFTLEALVENLGAFLNPYLGDIVEIVLLHQDFVSESNQKIKSHGDNVRRLLSEKVPVRLALPALQNVYPKAVKAGDLSLSTVFELLKNFVSKMDKSSVSGYHTSIFDFCMLALDLRSQHLESIENITFVEKHVIGAVVALTMKMTETMFKPLFIRSIEWVESSLAENNLVGTKNIRRAVSFYNLVNKLAENHRSLFVPYFKYLLEGSISYLADDGGKISQSRKKKKAKILDSESRKTEAADSLSLEKWHLRALVLSSLHKCFRYDVGSVKFLDSSRFELLLKPIVSQLIVEPPAGIEDHPDIPSLEEVDDILVSCAGQMAVTAGSDLLWKPLNYEVLMQTRSEMVRPRLLGLKIVKYLVENLKDEYLVLLAETIPFLAELLEDVELPVKTLAQEILKELESMSGENLREYF</sequence>
<protein>
    <submittedName>
        <fullName evidence="9">Uncharacterized protein At3g06530 isoform X1</fullName>
    </submittedName>
</protein>
<keyword evidence="3" id="KW-0690">Ribosome biogenesis</keyword>
<dbReference type="Gene3D" id="1.25.10.10">
    <property type="entry name" value="Leucine-rich Repeat Variant"/>
    <property type="match status" value="1"/>
</dbReference>
<evidence type="ECO:0000313" key="8">
    <source>
        <dbReference type="Proteomes" id="UP000813463"/>
    </source>
</evidence>
<dbReference type="InterPro" id="IPR056473">
    <property type="entry name" value="HEAT_Utp10/HEAT1"/>
</dbReference>
<gene>
    <name evidence="9" type="primary">LOC110785580</name>
</gene>